<feature type="domain" description="YscD-like Bon-like" evidence="2">
    <location>
        <begin position="191"/>
        <end position="248"/>
    </location>
</feature>
<dbReference type="InterPro" id="IPR008984">
    <property type="entry name" value="SMAD_FHA_dom_sf"/>
</dbReference>
<evidence type="ECO:0000259" key="4">
    <source>
        <dbReference type="Pfam" id="PF21937"/>
    </source>
</evidence>
<keyword evidence="7" id="KW-1185">Reference proteome</keyword>
<evidence type="ECO:0000313" key="6">
    <source>
        <dbReference type="EMBL" id="EIJ35766.1"/>
    </source>
</evidence>
<dbReference type="InterPro" id="IPR053947">
    <property type="entry name" value="YscD_ppl__2nd"/>
</dbReference>
<dbReference type="AlphaFoldDB" id="A0A656HJS7"/>
<feature type="domain" description="YscD-like Bon-like" evidence="4">
    <location>
        <begin position="251"/>
        <end position="313"/>
    </location>
</feature>
<evidence type="ECO:0000256" key="1">
    <source>
        <dbReference type="SAM" id="MobiDB-lite"/>
    </source>
</evidence>
<proteinExistence type="predicted"/>
<evidence type="ECO:0000259" key="5">
    <source>
        <dbReference type="Pfam" id="PF23893"/>
    </source>
</evidence>
<evidence type="ECO:0000259" key="3">
    <source>
        <dbReference type="Pfam" id="PF16697"/>
    </source>
</evidence>
<dbReference type="Proteomes" id="UP000005317">
    <property type="component" value="Unassembled WGS sequence"/>
</dbReference>
<evidence type="ECO:0000259" key="2">
    <source>
        <dbReference type="Pfam" id="PF16693"/>
    </source>
</evidence>
<name>A0A656HJS7_THINJ</name>
<dbReference type="Gene3D" id="2.60.200.20">
    <property type="match status" value="1"/>
</dbReference>
<dbReference type="InterPro" id="IPR032034">
    <property type="entry name" value="YscD_ppl_1st"/>
</dbReference>
<reference evidence="7" key="1">
    <citation type="journal article" date="2011" name="Stand. Genomic Sci.">
        <title>Genome sequence of the filamentous, gliding Thiothrix nivea neotype strain (JP2(T)).</title>
        <authorList>
            <person name="Lapidus A."/>
            <person name="Nolan M."/>
            <person name="Lucas S."/>
            <person name="Glavina Del Rio T."/>
            <person name="Tice H."/>
            <person name="Cheng J.F."/>
            <person name="Tapia R."/>
            <person name="Han C."/>
            <person name="Goodwin L."/>
            <person name="Pitluck S."/>
            <person name="Liolios K."/>
            <person name="Pagani I."/>
            <person name="Ivanova N."/>
            <person name="Huntemann M."/>
            <person name="Mavromatis K."/>
            <person name="Mikhailova N."/>
            <person name="Pati A."/>
            <person name="Chen A."/>
            <person name="Palaniappan K."/>
            <person name="Land M."/>
            <person name="Brambilla E.M."/>
            <person name="Rohde M."/>
            <person name="Abt B."/>
            <person name="Verbarg S."/>
            <person name="Goker M."/>
            <person name="Bristow J."/>
            <person name="Eisen J.A."/>
            <person name="Markowitz V."/>
            <person name="Hugenholtz P."/>
            <person name="Kyrpides N.C."/>
            <person name="Klenk H.P."/>
            <person name="Woyke T."/>
        </authorList>
    </citation>
    <scope>NUCLEOTIDE SEQUENCE [LARGE SCALE GENOMIC DNA]</scope>
    <source>
        <strain evidence="7">ATCC 35100 / DSM 5205 / JP2</strain>
    </source>
</reference>
<dbReference type="Pfam" id="PF16693">
    <property type="entry name" value="Yop-YscD_ppl_1st"/>
    <property type="match status" value="1"/>
</dbReference>
<dbReference type="OrthoDB" id="5620712at2"/>
<dbReference type="InterPro" id="IPR032030">
    <property type="entry name" value="YscD_cytoplasmic_dom"/>
</dbReference>
<feature type="compositionally biased region" description="Low complexity" evidence="1">
    <location>
        <begin position="105"/>
        <end position="129"/>
    </location>
</feature>
<accession>A0A656HJS7</accession>
<dbReference type="InterPro" id="IPR012843">
    <property type="entry name" value="YscD"/>
</dbReference>
<evidence type="ECO:0000313" key="7">
    <source>
        <dbReference type="Proteomes" id="UP000005317"/>
    </source>
</evidence>
<dbReference type="SUPFAM" id="SSF49879">
    <property type="entry name" value="SMAD/FHA domain"/>
    <property type="match status" value="1"/>
</dbReference>
<feature type="domain" description="YscD cytoplasmic" evidence="3">
    <location>
        <begin position="11"/>
        <end position="100"/>
    </location>
</feature>
<organism evidence="6 7">
    <name type="scientific">Thiothrix nivea (strain ATCC 35100 / DSM 5205 / JP2)</name>
    <dbReference type="NCBI Taxonomy" id="870187"/>
    <lineage>
        <taxon>Bacteria</taxon>
        <taxon>Pseudomonadati</taxon>
        <taxon>Pseudomonadota</taxon>
        <taxon>Gammaproteobacteria</taxon>
        <taxon>Thiotrichales</taxon>
        <taxon>Thiotrichaceae</taxon>
        <taxon>Thiothrix</taxon>
    </lineage>
</organism>
<dbReference type="InterPro" id="IPR057770">
    <property type="entry name" value="YscD/Y4YQ_C"/>
</dbReference>
<feature type="domain" description="YscD/Y4YQ C-terminal" evidence="5">
    <location>
        <begin position="391"/>
        <end position="439"/>
    </location>
</feature>
<dbReference type="Pfam" id="PF23893">
    <property type="entry name" value="Y4YQ_C"/>
    <property type="match status" value="1"/>
</dbReference>
<dbReference type="EMBL" id="JH651384">
    <property type="protein sequence ID" value="EIJ35766.1"/>
    <property type="molecule type" value="Genomic_DNA"/>
</dbReference>
<gene>
    <name evidence="6" type="ORF">Thini_3249</name>
</gene>
<sequence>MAVQHTSFVLKVLNGFNAGAVVRLKTGSLVVGSSMSSDIILHDDNIAGQHIQLLITPGSITLQPLARPVFVDGVEVTGESVDLRAYQTVRLGKVELQVADSRVAAPRPSASGKAGAAAAASVKKPVTTAKLPPSPPPAARQAIPEHRQPVSKGWSGKTWLALGLGLLLLANLVYWSPRLNHWLEMLGVVESPERRAAALLEELGQRDFKLVDEADGSVRVEGYTGTVEERNKLLGRLQAADVNARLHIWAQDDMAENANMVCRAMGEPKIIIKSGETGGELRAEGFVSKSVVWERIRASILNDVGGVVHVKDDKLQSMDGYLAAFMQFIEKKGLSSRIKATTDGKSVIVNGEVTQPEIELLKTLRQEFVKKEGKGPPIELKVTDIRDRIILAIRSVSVGKVPFLVAKDGKKYMEGSTLGEKYFVKSIKPDHVVLTNNGIEIPFYYGIDKGKRDADSRREP</sequence>
<dbReference type="RefSeq" id="WP_002709662.1">
    <property type="nucleotide sequence ID" value="NZ_JH651384.1"/>
</dbReference>
<dbReference type="Pfam" id="PF16697">
    <property type="entry name" value="Yop-YscD_cpl"/>
    <property type="match status" value="1"/>
</dbReference>
<feature type="region of interest" description="Disordered" evidence="1">
    <location>
        <begin position="105"/>
        <end position="149"/>
    </location>
</feature>
<dbReference type="NCBIfam" id="TIGR02500">
    <property type="entry name" value="type_III_yscD"/>
    <property type="match status" value="1"/>
</dbReference>
<dbReference type="Pfam" id="PF21937">
    <property type="entry name" value="Yop-YscD_ppl_2nd"/>
    <property type="match status" value="1"/>
</dbReference>
<protein>
    <submittedName>
        <fullName evidence="6">Type III secretion apparatus protein, YscD/HrpQ family</fullName>
    </submittedName>
</protein>